<dbReference type="InterPro" id="IPR001909">
    <property type="entry name" value="KRAB"/>
</dbReference>
<dbReference type="GO" id="GO:0008270">
    <property type="term" value="F:zinc ion binding"/>
    <property type="evidence" value="ECO:0007669"/>
    <property type="project" value="UniProtKB-KW"/>
</dbReference>
<feature type="domain" description="C2H2-type" evidence="13">
    <location>
        <begin position="170"/>
        <end position="197"/>
    </location>
</feature>
<dbReference type="SUPFAM" id="SSF109640">
    <property type="entry name" value="KRAB domain (Kruppel-associated box)"/>
    <property type="match status" value="1"/>
</dbReference>
<dbReference type="Pfam" id="PF00096">
    <property type="entry name" value="zf-C2H2"/>
    <property type="match status" value="4"/>
</dbReference>
<dbReference type="Pfam" id="PF01352">
    <property type="entry name" value="KRAB"/>
    <property type="match status" value="1"/>
</dbReference>
<comment type="function">
    <text evidence="1">May be involved in transcriptional regulation.</text>
</comment>
<dbReference type="GO" id="GO:0005634">
    <property type="term" value="C:nucleus"/>
    <property type="evidence" value="ECO:0007669"/>
    <property type="project" value="UniProtKB-SubCell"/>
</dbReference>
<evidence type="ECO:0008006" key="17">
    <source>
        <dbReference type="Google" id="ProtNLM"/>
    </source>
</evidence>
<reference evidence="15" key="2">
    <citation type="submission" date="2025-08" db="UniProtKB">
        <authorList>
            <consortium name="Ensembl"/>
        </authorList>
    </citation>
    <scope>IDENTIFICATION</scope>
    <source>
        <strain evidence="15">Hereford</strain>
    </source>
</reference>
<dbReference type="FunFam" id="3.30.160.60:FF:001480">
    <property type="entry name" value="Si:cabz01071911.3"/>
    <property type="match status" value="1"/>
</dbReference>
<accession>A0AAA9TFH1</accession>
<dbReference type="InterPro" id="IPR036236">
    <property type="entry name" value="Znf_C2H2_sf"/>
</dbReference>
<keyword evidence="4" id="KW-0479">Metal-binding</keyword>
<dbReference type="PROSITE" id="PS50805">
    <property type="entry name" value="KRAB"/>
    <property type="match status" value="1"/>
</dbReference>
<dbReference type="PANTHER" id="PTHR24384:SF246">
    <property type="entry name" value="GENE, 19965-RELATED"/>
    <property type="match status" value="1"/>
</dbReference>
<evidence type="ECO:0000256" key="11">
    <source>
        <dbReference type="ARBA" id="ARBA00023242"/>
    </source>
</evidence>
<feature type="domain" description="KRAB" evidence="14">
    <location>
        <begin position="7"/>
        <end position="78"/>
    </location>
</feature>
<organism evidence="15 16">
    <name type="scientific">Bos taurus</name>
    <name type="common">Bovine</name>
    <dbReference type="NCBI Taxonomy" id="9913"/>
    <lineage>
        <taxon>Eukaryota</taxon>
        <taxon>Metazoa</taxon>
        <taxon>Chordata</taxon>
        <taxon>Craniata</taxon>
        <taxon>Vertebrata</taxon>
        <taxon>Euteleostomi</taxon>
        <taxon>Mammalia</taxon>
        <taxon>Eutheria</taxon>
        <taxon>Laurasiatheria</taxon>
        <taxon>Artiodactyla</taxon>
        <taxon>Ruminantia</taxon>
        <taxon>Pecora</taxon>
        <taxon>Bovidae</taxon>
        <taxon>Bovinae</taxon>
        <taxon>Bos</taxon>
    </lineage>
</organism>
<dbReference type="PROSITE" id="PS50157">
    <property type="entry name" value="ZINC_FINGER_C2H2_2"/>
    <property type="match status" value="4"/>
</dbReference>
<keyword evidence="5" id="KW-0677">Repeat</keyword>
<gene>
    <name evidence="15" type="primary">LOC100140788</name>
</gene>
<dbReference type="SMART" id="SM00349">
    <property type="entry name" value="KRAB"/>
    <property type="match status" value="1"/>
</dbReference>
<dbReference type="PANTHER" id="PTHR24384">
    <property type="entry name" value="FINGER PUTATIVE TRANSCRIPTION FACTOR FAMILY-RELATED"/>
    <property type="match status" value="1"/>
</dbReference>
<comment type="similarity">
    <text evidence="3">Belongs to the krueppel C2H2-type zinc-finger protein family.</text>
</comment>
<evidence type="ECO:0000256" key="6">
    <source>
        <dbReference type="ARBA" id="ARBA00022771"/>
    </source>
</evidence>
<keyword evidence="10" id="KW-0804">Transcription</keyword>
<evidence type="ECO:0000256" key="8">
    <source>
        <dbReference type="ARBA" id="ARBA00023015"/>
    </source>
</evidence>
<feature type="domain" description="C2H2-type" evidence="13">
    <location>
        <begin position="226"/>
        <end position="253"/>
    </location>
</feature>
<dbReference type="FunFam" id="3.30.160.60:FF:002343">
    <property type="entry name" value="Zinc finger protein 33A"/>
    <property type="match status" value="1"/>
</dbReference>
<name>A0AAA9TFH1_BOVIN</name>
<keyword evidence="7" id="KW-0862">Zinc</keyword>
<dbReference type="CDD" id="cd07765">
    <property type="entry name" value="KRAB_A-box"/>
    <property type="match status" value="1"/>
</dbReference>
<dbReference type="GeneTree" id="ENSGT00940000163552"/>
<dbReference type="FunFam" id="3.30.160.60:FF:000744">
    <property type="entry name" value="zinc finger E-box-binding homeobox 1"/>
    <property type="match status" value="1"/>
</dbReference>
<evidence type="ECO:0000256" key="9">
    <source>
        <dbReference type="ARBA" id="ARBA00023125"/>
    </source>
</evidence>
<evidence type="ECO:0000256" key="3">
    <source>
        <dbReference type="ARBA" id="ARBA00006991"/>
    </source>
</evidence>
<dbReference type="Ensembl" id="ENSBTAT00000107999.1">
    <property type="protein sequence ID" value="ENSBTAP00000097317.1"/>
    <property type="gene ID" value="ENSBTAG00000064711.1"/>
</dbReference>
<dbReference type="Gene3D" id="6.10.140.140">
    <property type="match status" value="1"/>
</dbReference>
<dbReference type="SMART" id="SM00355">
    <property type="entry name" value="ZnF_C2H2"/>
    <property type="match status" value="4"/>
</dbReference>
<dbReference type="FunFam" id="3.30.160.60:FF:001146">
    <property type="entry name" value="Zinc finger protein 555"/>
    <property type="match status" value="1"/>
</dbReference>
<keyword evidence="8" id="KW-0805">Transcription regulation</keyword>
<evidence type="ECO:0000259" key="14">
    <source>
        <dbReference type="PROSITE" id="PS50805"/>
    </source>
</evidence>
<reference evidence="15" key="3">
    <citation type="submission" date="2025-09" db="UniProtKB">
        <authorList>
            <consortium name="Ensembl"/>
        </authorList>
    </citation>
    <scope>IDENTIFICATION</scope>
    <source>
        <strain evidence="15">Hereford</strain>
    </source>
</reference>
<evidence type="ECO:0000259" key="13">
    <source>
        <dbReference type="PROSITE" id="PS50157"/>
    </source>
</evidence>
<evidence type="ECO:0000313" key="16">
    <source>
        <dbReference type="Proteomes" id="UP000009136"/>
    </source>
</evidence>
<sequence>MEPLESVTFGDVAIDFTQEEWSLLDKSQKNLFRNVMLETVTHLVSVGYQISKSDVVFQLEQGKELWTQAAGGLQGQSPGSESLFRQQEVTLMQSVYWKHTSPVRTMVSHPQGDPAECADLGDEVTPTSSLQYSIVPFRSKHNVSKQHGKSLSQGSFLNGQGHIHTRRKSCECALCGKVFNRCSSLSRHKMIHTGEKPFKCQLCEKVFNQRFSLKVHEKTHTGEKPYECHQCGKAFSRCASLRRHSMIHTGEKPFKCHLCGKVFNQKSSLKQHERTHTGEKR</sequence>
<protein>
    <recommendedName>
        <fullName evidence="17">Zinc finger protein 705A-like</fullName>
    </recommendedName>
</protein>
<evidence type="ECO:0000256" key="10">
    <source>
        <dbReference type="ARBA" id="ARBA00023163"/>
    </source>
</evidence>
<evidence type="ECO:0000313" key="15">
    <source>
        <dbReference type="Ensembl" id="ENSBTAP00000097317.1"/>
    </source>
</evidence>
<proteinExistence type="inferred from homology"/>
<dbReference type="PROSITE" id="PS00028">
    <property type="entry name" value="ZINC_FINGER_C2H2_1"/>
    <property type="match status" value="4"/>
</dbReference>
<feature type="domain" description="C2H2-type" evidence="13">
    <location>
        <begin position="198"/>
        <end position="225"/>
    </location>
</feature>
<dbReference type="InterPro" id="IPR050752">
    <property type="entry name" value="C2H2-ZF_domain"/>
</dbReference>
<dbReference type="InterPro" id="IPR013087">
    <property type="entry name" value="Znf_C2H2_type"/>
</dbReference>
<evidence type="ECO:0000256" key="4">
    <source>
        <dbReference type="ARBA" id="ARBA00022723"/>
    </source>
</evidence>
<comment type="subcellular location">
    <subcellularLocation>
        <location evidence="2">Nucleus</location>
    </subcellularLocation>
</comment>
<keyword evidence="16" id="KW-1185">Reference proteome</keyword>
<dbReference type="InterPro" id="IPR036051">
    <property type="entry name" value="KRAB_dom_sf"/>
</dbReference>
<evidence type="ECO:0000256" key="1">
    <source>
        <dbReference type="ARBA" id="ARBA00003767"/>
    </source>
</evidence>
<evidence type="ECO:0000256" key="7">
    <source>
        <dbReference type="ARBA" id="ARBA00022833"/>
    </source>
</evidence>
<feature type="domain" description="C2H2-type" evidence="13">
    <location>
        <begin position="254"/>
        <end position="281"/>
    </location>
</feature>
<dbReference type="Proteomes" id="UP000009136">
    <property type="component" value="Chromosome 27"/>
</dbReference>
<reference evidence="15" key="1">
    <citation type="submission" date="2018-03" db="EMBL/GenBank/DDBJ databases">
        <title>ARS-UCD1.2.</title>
        <authorList>
            <person name="Rosen B.D."/>
            <person name="Bickhart D.M."/>
            <person name="Koren S."/>
            <person name="Schnabel R.D."/>
            <person name="Hall R."/>
            <person name="Zimin A."/>
            <person name="Dreischer C."/>
            <person name="Schultheiss S."/>
            <person name="Schroeder S.G."/>
            <person name="Elsik C.G."/>
            <person name="Couldrey C."/>
            <person name="Liu G.E."/>
            <person name="Van Tassell C.P."/>
            <person name="Phillippy A.M."/>
            <person name="Smith T.P.L."/>
            <person name="Medrano J.F."/>
        </authorList>
    </citation>
    <scope>NUCLEOTIDE SEQUENCE [LARGE SCALE GENOMIC DNA]</scope>
    <source>
        <strain evidence="15">Hereford</strain>
    </source>
</reference>
<evidence type="ECO:0000256" key="2">
    <source>
        <dbReference type="ARBA" id="ARBA00004123"/>
    </source>
</evidence>
<evidence type="ECO:0000256" key="12">
    <source>
        <dbReference type="PROSITE-ProRule" id="PRU00042"/>
    </source>
</evidence>
<dbReference type="GO" id="GO:0006355">
    <property type="term" value="P:regulation of DNA-templated transcription"/>
    <property type="evidence" value="ECO:0007669"/>
    <property type="project" value="InterPro"/>
</dbReference>
<dbReference type="SUPFAM" id="SSF57667">
    <property type="entry name" value="beta-beta-alpha zinc fingers"/>
    <property type="match status" value="3"/>
</dbReference>
<dbReference type="AlphaFoldDB" id="A0AAA9TFH1"/>
<evidence type="ECO:0000256" key="5">
    <source>
        <dbReference type="ARBA" id="ARBA00022737"/>
    </source>
</evidence>
<dbReference type="GO" id="GO:0003677">
    <property type="term" value="F:DNA binding"/>
    <property type="evidence" value="ECO:0007669"/>
    <property type="project" value="UniProtKB-KW"/>
</dbReference>
<keyword evidence="6 12" id="KW-0863">Zinc-finger</keyword>
<keyword evidence="9" id="KW-0238">DNA-binding</keyword>
<keyword evidence="11" id="KW-0539">Nucleus</keyword>
<dbReference type="Gene3D" id="3.30.160.60">
    <property type="entry name" value="Classic Zinc Finger"/>
    <property type="match status" value="4"/>
</dbReference>